<keyword evidence="2" id="KW-1185">Reference proteome</keyword>
<evidence type="ECO:0000313" key="2">
    <source>
        <dbReference type="Proteomes" id="UP000240883"/>
    </source>
</evidence>
<proteinExistence type="predicted"/>
<organism evidence="1 2">
    <name type="scientific">Corynespora cassiicola Philippines</name>
    <dbReference type="NCBI Taxonomy" id="1448308"/>
    <lineage>
        <taxon>Eukaryota</taxon>
        <taxon>Fungi</taxon>
        <taxon>Dikarya</taxon>
        <taxon>Ascomycota</taxon>
        <taxon>Pezizomycotina</taxon>
        <taxon>Dothideomycetes</taxon>
        <taxon>Pleosporomycetidae</taxon>
        <taxon>Pleosporales</taxon>
        <taxon>Corynesporascaceae</taxon>
        <taxon>Corynespora</taxon>
    </lineage>
</organism>
<dbReference type="EMBL" id="KZ678143">
    <property type="protein sequence ID" value="PSN61872.1"/>
    <property type="molecule type" value="Genomic_DNA"/>
</dbReference>
<name>A0A2T2N8T9_CORCC</name>
<evidence type="ECO:0000313" key="1">
    <source>
        <dbReference type="EMBL" id="PSN61872.1"/>
    </source>
</evidence>
<protein>
    <submittedName>
        <fullName evidence="1">Uncharacterized protein</fullName>
    </submittedName>
</protein>
<accession>A0A2T2N8T9</accession>
<reference evidence="1 2" key="1">
    <citation type="journal article" date="2018" name="Front. Microbiol.">
        <title>Genome-Wide Analysis of Corynespora cassiicola Leaf Fall Disease Putative Effectors.</title>
        <authorList>
            <person name="Lopez D."/>
            <person name="Ribeiro S."/>
            <person name="Label P."/>
            <person name="Fumanal B."/>
            <person name="Venisse J.S."/>
            <person name="Kohler A."/>
            <person name="de Oliveira R.R."/>
            <person name="Labutti K."/>
            <person name="Lipzen A."/>
            <person name="Lail K."/>
            <person name="Bauer D."/>
            <person name="Ohm R.A."/>
            <person name="Barry K.W."/>
            <person name="Spatafora J."/>
            <person name="Grigoriev I.V."/>
            <person name="Martin F.M."/>
            <person name="Pujade-Renaud V."/>
        </authorList>
    </citation>
    <scope>NUCLEOTIDE SEQUENCE [LARGE SCALE GENOMIC DNA]</scope>
    <source>
        <strain evidence="1 2">Philippines</strain>
    </source>
</reference>
<dbReference type="Proteomes" id="UP000240883">
    <property type="component" value="Unassembled WGS sequence"/>
</dbReference>
<gene>
    <name evidence="1" type="ORF">BS50DRAFT_147412</name>
</gene>
<dbReference type="AlphaFoldDB" id="A0A2T2N8T9"/>
<sequence>MWTGCSIDKLRESSLNWWLTDVCTEQSSSEKHGCARQSVKGSGKRCPRRCRAAGGIPIPRGPSGEMTHVICALAPPAADFLDHPSPVDTSTDIQTPDVSPRPVCICPSLFAISPGVGWFACLSCYSNSLSTFLFPQWPLKLSPSHQQPHRRNPLAVLHLDVPMGMVVSDAIS</sequence>